<dbReference type="Gene3D" id="2.40.110.10">
    <property type="entry name" value="Butyryl-CoA Dehydrogenase, subunit A, domain 2"/>
    <property type="match status" value="1"/>
</dbReference>
<dbReference type="GO" id="GO:0050660">
    <property type="term" value="F:flavin adenine dinucleotide binding"/>
    <property type="evidence" value="ECO:0007669"/>
    <property type="project" value="InterPro"/>
</dbReference>
<dbReference type="Pfam" id="PF02771">
    <property type="entry name" value="Acyl-CoA_dh_N"/>
    <property type="match status" value="1"/>
</dbReference>
<dbReference type="InterPro" id="IPR013786">
    <property type="entry name" value="AcylCoA_DH/ox_N"/>
</dbReference>
<dbReference type="SUPFAM" id="SSF56645">
    <property type="entry name" value="Acyl-CoA dehydrogenase NM domain-like"/>
    <property type="match status" value="1"/>
</dbReference>
<evidence type="ECO:0000256" key="5">
    <source>
        <dbReference type="ARBA" id="ARBA00022827"/>
    </source>
</evidence>
<keyword evidence="5 8" id="KW-0274">FAD</keyword>
<dbReference type="Gene3D" id="1.20.140.10">
    <property type="entry name" value="Butyryl-CoA Dehydrogenase, subunit A, domain 3"/>
    <property type="match status" value="1"/>
</dbReference>
<reference evidence="12 13" key="1">
    <citation type="submission" date="2019-05" db="EMBL/GenBank/DDBJ databases">
        <authorList>
            <person name="Lee S.D."/>
        </authorList>
    </citation>
    <scope>NUCLEOTIDE SEQUENCE [LARGE SCALE GENOMIC DNA]</scope>
    <source>
        <strain evidence="12 13">YC2-7</strain>
    </source>
</reference>
<gene>
    <name evidence="12" type="ORF">FGL95_12915</name>
</gene>
<dbReference type="GO" id="GO:0033539">
    <property type="term" value="P:fatty acid beta-oxidation using acyl-CoA dehydrogenase"/>
    <property type="evidence" value="ECO:0007669"/>
    <property type="project" value="TreeGrafter"/>
</dbReference>
<dbReference type="PANTHER" id="PTHR48083:SF13">
    <property type="entry name" value="ACYL-COA DEHYDROGENASE FAMILY MEMBER 11"/>
    <property type="match status" value="1"/>
</dbReference>
<keyword evidence="13" id="KW-1185">Reference proteome</keyword>
<dbReference type="InterPro" id="IPR006091">
    <property type="entry name" value="Acyl-CoA_Oxase/DH_mid-dom"/>
</dbReference>
<dbReference type="PANTHER" id="PTHR48083">
    <property type="entry name" value="MEDIUM-CHAIN SPECIFIC ACYL-COA DEHYDROGENASE, MITOCHONDRIAL-RELATED"/>
    <property type="match status" value="1"/>
</dbReference>
<comment type="catalytic activity">
    <reaction evidence="7">
        <text>a 2,3-saturated acyl-CoA + A = a 2,3-dehydroacyl-CoA + AH2</text>
        <dbReference type="Rhea" id="RHEA:48608"/>
        <dbReference type="ChEBI" id="CHEBI:13193"/>
        <dbReference type="ChEBI" id="CHEBI:17499"/>
        <dbReference type="ChEBI" id="CHEBI:60015"/>
        <dbReference type="ChEBI" id="CHEBI:65111"/>
    </reaction>
</comment>
<dbReference type="AlphaFoldDB" id="A0A848KAL6"/>
<evidence type="ECO:0000256" key="2">
    <source>
        <dbReference type="ARBA" id="ARBA00009347"/>
    </source>
</evidence>
<sequence length="429" mass="47734">MAWDFETDPEFQVLLDWADEFVRTEVEPLDYVFANPYDRSDKAAMEFTAPLKQAVKDHGLWACHLGPELGGQGFGQLKLGLLNEVLGRSLWAPSIFGCQAPDSGNSEILAHYGTAEQKARYLQPLLDGDIGSCYSMTEPQAGSDPTLFTTRAVRDGDSWVINGEKWFNSVAAFAEFFIVMAVTNPEASAYQGMSMFIVPAGTPGLEIVRNVTVHGFSEHEGYVRYTDVRVPADHLLGPEGGAFVVAQTRLGGGRVHHAMRTVALVQKAFDMMCERAVSRQVRTGTLGSLQMTQERIADSWIEMEQFRLLVLRTAWRIDRYNDYLKVRKDIAAIKVAMPKVMHDVAQRALHLHGALGVSEEMPFAQMMLYAEVMGIADGPTEVHKVTLAKQILRDYQPAEGLWPSSHIPALWEKAQQHVAARMEHVVGNL</sequence>
<dbReference type="InterPro" id="IPR050741">
    <property type="entry name" value="Acyl-CoA_dehydrogenase"/>
</dbReference>
<dbReference type="InterPro" id="IPR046373">
    <property type="entry name" value="Acyl-CoA_Oxase/DH_mid-dom_sf"/>
</dbReference>
<dbReference type="InterPro" id="IPR036250">
    <property type="entry name" value="AcylCo_DH-like_C"/>
</dbReference>
<dbReference type="GO" id="GO:0005737">
    <property type="term" value="C:cytoplasm"/>
    <property type="evidence" value="ECO:0007669"/>
    <property type="project" value="TreeGrafter"/>
</dbReference>
<dbReference type="Proteomes" id="UP000535543">
    <property type="component" value="Unassembled WGS sequence"/>
</dbReference>
<protein>
    <submittedName>
        <fullName evidence="12">Acyl-CoA dehydrogenase</fullName>
    </submittedName>
</protein>
<feature type="domain" description="Acyl-CoA dehydrogenase/oxidase N-terminal" evidence="11">
    <location>
        <begin position="10"/>
        <end position="129"/>
    </location>
</feature>
<dbReference type="EMBL" id="VCQU01000004">
    <property type="protein sequence ID" value="NMN95935.1"/>
    <property type="molecule type" value="Genomic_DNA"/>
</dbReference>
<evidence type="ECO:0000313" key="13">
    <source>
        <dbReference type="Proteomes" id="UP000535543"/>
    </source>
</evidence>
<evidence type="ECO:0000256" key="3">
    <source>
        <dbReference type="ARBA" id="ARBA00011738"/>
    </source>
</evidence>
<comment type="cofactor">
    <cofactor evidence="1 8">
        <name>FAD</name>
        <dbReference type="ChEBI" id="CHEBI:57692"/>
    </cofactor>
</comment>
<proteinExistence type="inferred from homology"/>
<dbReference type="InterPro" id="IPR009075">
    <property type="entry name" value="AcylCo_DH/oxidase_C"/>
</dbReference>
<dbReference type="InterPro" id="IPR009100">
    <property type="entry name" value="AcylCoA_DH/oxidase_NM_dom_sf"/>
</dbReference>
<evidence type="ECO:0000259" key="10">
    <source>
        <dbReference type="Pfam" id="PF02770"/>
    </source>
</evidence>
<dbReference type="FunFam" id="2.40.110.10:FF:000002">
    <property type="entry name" value="Acyl-CoA dehydrogenase fadE12"/>
    <property type="match status" value="1"/>
</dbReference>
<evidence type="ECO:0000259" key="11">
    <source>
        <dbReference type="Pfam" id="PF02771"/>
    </source>
</evidence>
<dbReference type="SUPFAM" id="SSF47203">
    <property type="entry name" value="Acyl-CoA dehydrogenase C-terminal domain-like"/>
    <property type="match status" value="1"/>
</dbReference>
<reference evidence="12 13" key="2">
    <citation type="submission" date="2020-06" db="EMBL/GenBank/DDBJ databases">
        <title>Antribacter stalactiti gen. nov., sp. nov., a new member of the family Nacardiaceae isolated from a cave.</title>
        <authorList>
            <person name="Kim I.S."/>
        </authorList>
    </citation>
    <scope>NUCLEOTIDE SEQUENCE [LARGE SCALE GENOMIC DNA]</scope>
    <source>
        <strain evidence="12 13">YC2-7</strain>
    </source>
</reference>
<evidence type="ECO:0000256" key="1">
    <source>
        <dbReference type="ARBA" id="ARBA00001974"/>
    </source>
</evidence>
<dbReference type="InterPro" id="IPR037069">
    <property type="entry name" value="AcylCoA_DH/ox_N_sf"/>
</dbReference>
<feature type="domain" description="Acyl-CoA oxidase/dehydrogenase middle" evidence="10">
    <location>
        <begin position="133"/>
        <end position="226"/>
    </location>
</feature>
<dbReference type="Gene3D" id="1.10.540.10">
    <property type="entry name" value="Acyl-CoA dehydrogenase/oxidase, N-terminal domain"/>
    <property type="match status" value="1"/>
</dbReference>
<dbReference type="Pfam" id="PF00441">
    <property type="entry name" value="Acyl-CoA_dh_1"/>
    <property type="match status" value="1"/>
</dbReference>
<evidence type="ECO:0000259" key="9">
    <source>
        <dbReference type="Pfam" id="PF00441"/>
    </source>
</evidence>
<comment type="subunit">
    <text evidence="3">Homodimer.</text>
</comment>
<evidence type="ECO:0000256" key="4">
    <source>
        <dbReference type="ARBA" id="ARBA00022630"/>
    </source>
</evidence>
<comment type="similarity">
    <text evidence="2 8">Belongs to the acyl-CoA dehydrogenase family.</text>
</comment>
<dbReference type="Pfam" id="PF02770">
    <property type="entry name" value="Acyl-CoA_dh_M"/>
    <property type="match status" value="1"/>
</dbReference>
<evidence type="ECO:0000256" key="8">
    <source>
        <dbReference type="RuleBase" id="RU362125"/>
    </source>
</evidence>
<comment type="caution">
    <text evidence="12">The sequence shown here is derived from an EMBL/GenBank/DDBJ whole genome shotgun (WGS) entry which is preliminary data.</text>
</comment>
<dbReference type="GO" id="GO:0003995">
    <property type="term" value="F:acyl-CoA dehydrogenase activity"/>
    <property type="evidence" value="ECO:0007669"/>
    <property type="project" value="TreeGrafter"/>
</dbReference>
<evidence type="ECO:0000313" key="12">
    <source>
        <dbReference type="EMBL" id="NMN95935.1"/>
    </source>
</evidence>
<keyword evidence="4 8" id="KW-0285">Flavoprotein</keyword>
<evidence type="ECO:0000256" key="6">
    <source>
        <dbReference type="ARBA" id="ARBA00023002"/>
    </source>
</evidence>
<accession>A0A848KAL6</accession>
<dbReference type="RefSeq" id="WP_169587367.1">
    <property type="nucleotide sequence ID" value="NZ_VCQU01000004.1"/>
</dbReference>
<feature type="domain" description="Acyl-CoA dehydrogenase/oxidase C-terminal" evidence="9">
    <location>
        <begin position="243"/>
        <end position="392"/>
    </location>
</feature>
<name>A0A848KAL6_9NOCA</name>
<keyword evidence="6 8" id="KW-0560">Oxidoreductase</keyword>
<organism evidence="12 13">
    <name type="scientific">Antrihabitans stalactiti</name>
    <dbReference type="NCBI Taxonomy" id="2584121"/>
    <lineage>
        <taxon>Bacteria</taxon>
        <taxon>Bacillati</taxon>
        <taxon>Actinomycetota</taxon>
        <taxon>Actinomycetes</taxon>
        <taxon>Mycobacteriales</taxon>
        <taxon>Nocardiaceae</taxon>
        <taxon>Antrihabitans</taxon>
    </lineage>
</organism>
<evidence type="ECO:0000256" key="7">
    <source>
        <dbReference type="ARBA" id="ARBA00052546"/>
    </source>
</evidence>